<keyword evidence="7 16" id="KW-0548">Nucleotidyltransferase</keyword>
<evidence type="ECO:0000256" key="10">
    <source>
        <dbReference type="ARBA" id="ARBA00023027"/>
    </source>
</evidence>
<evidence type="ECO:0000256" key="2">
    <source>
        <dbReference type="ARBA" id="ARBA00005019"/>
    </source>
</evidence>
<evidence type="ECO:0000256" key="1">
    <source>
        <dbReference type="ARBA" id="ARBA00002324"/>
    </source>
</evidence>
<evidence type="ECO:0000313" key="17">
    <source>
        <dbReference type="Proteomes" id="UP000501237"/>
    </source>
</evidence>
<keyword evidence="10" id="KW-0520">NAD</keyword>
<evidence type="ECO:0000256" key="7">
    <source>
        <dbReference type="ARBA" id="ARBA00022695"/>
    </source>
</evidence>
<name>A0A679GB63_9GAMM</name>
<evidence type="ECO:0000313" key="16">
    <source>
        <dbReference type="EMBL" id="BCA27453.1"/>
    </source>
</evidence>
<comment type="catalytic activity">
    <reaction evidence="14">
        <text>nicotinate beta-D-ribonucleotide + ATP + H(+) = deamido-NAD(+) + diphosphate</text>
        <dbReference type="Rhea" id="RHEA:22860"/>
        <dbReference type="ChEBI" id="CHEBI:15378"/>
        <dbReference type="ChEBI" id="CHEBI:30616"/>
        <dbReference type="ChEBI" id="CHEBI:33019"/>
        <dbReference type="ChEBI" id="CHEBI:57502"/>
        <dbReference type="ChEBI" id="CHEBI:58437"/>
        <dbReference type="EC" id="2.7.7.18"/>
    </reaction>
</comment>
<dbReference type="RefSeq" id="WP_394354023.1">
    <property type="nucleotide sequence ID" value="NZ_AP022642.1"/>
</dbReference>
<evidence type="ECO:0000256" key="9">
    <source>
        <dbReference type="ARBA" id="ARBA00022840"/>
    </source>
</evidence>
<dbReference type="GO" id="GO:0004515">
    <property type="term" value="F:nicotinate-nucleotide adenylyltransferase activity"/>
    <property type="evidence" value="ECO:0007669"/>
    <property type="project" value="UniProtKB-EC"/>
</dbReference>
<dbReference type="NCBIfam" id="TIGR00125">
    <property type="entry name" value="cyt_tran_rel"/>
    <property type="match status" value="1"/>
</dbReference>
<comment type="function">
    <text evidence="1">Catalyzes the reversible adenylation of nicotinate mononucleotide (NaMN) to nicotinic acid adenine dinucleotide (NaAD).</text>
</comment>
<feature type="domain" description="Cytidyltransferase-like" evidence="15">
    <location>
        <begin position="32"/>
        <end position="161"/>
    </location>
</feature>
<sequence length="201" mass="22049">MSSHPHSNPSASLAAYAAGSQRAGTLRFRLAVYGGAFDPPHPGHETVVRRALAVADRVLLVPSHRHAHGKRMVDFALRCAWLERLAQRIDPQRVLCEPIEACLSPGQGAVYSYDLMHALAEAHGVAPEAMALVIGEDNLEHLPGFHRGAELRRDFGLLVAKETRVLHSSAIRLHLREGRPLPATWCLPEVAGDLAVYREMQ</sequence>
<dbReference type="GO" id="GO:0009435">
    <property type="term" value="P:NAD+ biosynthetic process"/>
    <property type="evidence" value="ECO:0007669"/>
    <property type="project" value="InterPro"/>
</dbReference>
<keyword evidence="9" id="KW-0067">ATP-binding</keyword>
<dbReference type="SUPFAM" id="SSF52374">
    <property type="entry name" value="Nucleotidylyl transferase"/>
    <property type="match status" value="1"/>
</dbReference>
<dbReference type="InterPro" id="IPR004821">
    <property type="entry name" value="Cyt_trans-like"/>
</dbReference>
<evidence type="ECO:0000256" key="12">
    <source>
        <dbReference type="ARBA" id="ARBA00033140"/>
    </source>
</evidence>
<protein>
    <recommendedName>
        <fullName evidence="4">nicotinate-nucleotide adenylyltransferase</fullName>
        <ecNumber evidence="4">2.7.7.18</ecNumber>
    </recommendedName>
    <alternativeName>
        <fullName evidence="13">Deamido-NAD(+) diphosphorylase</fullName>
    </alternativeName>
    <alternativeName>
        <fullName evidence="12">Deamido-NAD(+) pyrophosphorylase</fullName>
    </alternativeName>
    <alternativeName>
        <fullName evidence="11">Nicotinate mononucleotide adenylyltransferase</fullName>
    </alternativeName>
</protein>
<dbReference type="KEGG" id="poj:PtoMrB4_14300"/>
<dbReference type="EC" id="2.7.7.18" evidence="4"/>
<comment type="pathway">
    <text evidence="2">Cofactor biosynthesis; NAD(+) biosynthesis; deamido-NAD(+) from nicotinate D-ribonucleotide: step 1/1.</text>
</comment>
<dbReference type="Pfam" id="PF01467">
    <property type="entry name" value="CTP_transf_like"/>
    <property type="match status" value="1"/>
</dbReference>
<dbReference type="InterPro" id="IPR014729">
    <property type="entry name" value="Rossmann-like_a/b/a_fold"/>
</dbReference>
<evidence type="ECO:0000256" key="6">
    <source>
        <dbReference type="ARBA" id="ARBA00022679"/>
    </source>
</evidence>
<evidence type="ECO:0000256" key="3">
    <source>
        <dbReference type="ARBA" id="ARBA00009014"/>
    </source>
</evidence>
<evidence type="ECO:0000256" key="13">
    <source>
        <dbReference type="ARBA" id="ARBA00033353"/>
    </source>
</evidence>
<accession>A0A679GB63</accession>
<dbReference type="AlphaFoldDB" id="A0A679GB63"/>
<evidence type="ECO:0000256" key="5">
    <source>
        <dbReference type="ARBA" id="ARBA00022642"/>
    </source>
</evidence>
<dbReference type="PANTHER" id="PTHR39321">
    <property type="entry name" value="NICOTINATE-NUCLEOTIDE ADENYLYLTRANSFERASE-RELATED"/>
    <property type="match status" value="1"/>
</dbReference>
<evidence type="ECO:0000256" key="4">
    <source>
        <dbReference type="ARBA" id="ARBA00012389"/>
    </source>
</evidence>
<dbReference type="PANTHER" id="PTHR39321:SF3">
    <property type="entry name" value="PHOSPHOPANTETHEINE ADENYLYLTRANSFERASE"/>
    <property type="match status" value="1"/>
</dbReference>
<dbReference type="EMBL" id="AP022642">
    <property type="protein sequence ID" value="BCA27453.1"/>
    <property type="molecule type" value="Genomic_DNA"/>
</dbReference>
<keyword evidence="6 16" id="KW-0808">Transferase</keyword>
<keyword evidence="5" id="KW-0662">Pyridine nucleotide biosynthesis</keyword>
<comment type="similarity">
    <text evidence="3">Belongs to the NadD family.</text>
</comment>
<reference evidence="16 17" key="1">
    <citation type="journal article" date="2020" name="Microbiol. Resour. Announc.">
        <title>Complete genome sequence of Pseudomonas otitidis strain MrB4, isolated from Lake Biwa in Japan.</title>
        <authorList>
            <person name="Miyazaki K."/>
            <person name="Hase E."/>
            <person name="Maruya T."/>
        </authorList>
    </citation>
    <scope>NUCLEOTIDE SEQUENCE [LARGE SCALE GENOMIC DNA]</scope>
    <source>
        <strain evidence="16 17">MrB4</strain>
    </source>
</reference>
<dbReference type="Gene3D" id="3.40.50.620">
    <property type="entry name" value="HUPs"/>
    <property type="match status" value="1"/>
</dbReference>
<proteinExistence type="inferred from homology"/>
<dbReference type="GeneID" id="57396644"/>
<organism evidence="16 17">
    <name type="scientific">Metapseudomonas otitidis</name>
    <dbReference type="NCBI Taxonomy" id="319939"/>
    <lineage>
        <taxon>Bacteria</taxon>
        <taxon>Pseudomonadati</taxon>
        <taxon>Pseudomonadota</taxon>
        <taxon>Gammaproteobacteria</taxon>
        <taxon>Pseudomonadales</taxon>
        <taxon>Pseudomonadaceae</taxon>
        <taxon>Metapseudomonas</taxon>
    </lineage>
</organism>
<keyword evidence="8" id="KW-0547">Nucleotide-binding</keyword>
<evidence type="ECO:0000256" key="8">
    <source>
        <dbReference type="ARBA" id="ARBA00022741"/>
    </source>
</evidence>
<dbReference type="GO" id="GO:0005524">
    <property type="term" value="F:ATP binding"/>
    <property type="evidence" value="ECO:0007669"/>
    <property type="project" value="UniProtKB-KW"/>
</dbReference>
<dbReference type="InterPro" id="IPR005248">
    <property type="entry name" value="NadD/NMNAT"/>
</dbReference>
<evidence type="ECO:0000256" key="11">
    <source>
        <dbReference type="ARBA" id="ARBA00031253"/>
    </source>
</evidence>
<dbReference type="Proteomes" id="UP000501237">
    <property type="component" value="Chromosome"/>
</dbReference>
<evidence type="ECO:0000256" key="14">
    <source>
        <dbReference type="ARBA" id="ARBA00048721"/>
    </source>
</evidence>
<gene>
    <name evidence="16" type="ORF">PtoMrB4_14300</name>
</gene>
<evidence type="ECO:0000259" key="15">
    <source>
        <dbReference type="Pfam" id="PF01467"/>
    </source>
</evidence>